<dbReference type="OrthoDB" id="3944206at2759"/>
<feature type="compositionally biased region" description="Basic and acidic residues" evidence="2">
    <location>
        <begin position="1278"/>
        <end position="1291"/>
    </location>
</feature>
<feature type="compositionally biased region" description="Low complexity" evidence="2">
    <location>
        <begin position="1808"/>
        <end position="1818"/>
    </location>
</feature>
<feature type="region of interest" description="Disordered" evidence="2">
    <location>
        <begin position="1464"/>
        <end position="1518"/>
    </location>
</feature>
<reference evidence="3" key="1">
    <citation type="journal article" date="2020" name="Stud. Mycol.">
        <title>101 Dothideomycetes genomes: a test case for predicting lifestyles and emergence of pathogens.</title>
        <authorList>
            <person name="Haridas S."/>
            <person name="Albert R."/>
            <person name="Binder M."/>
            <person name="Bloem J."/>
            <person name="Labutti K."/>
            <person name="Salamov A."/>
            <person name="Andreopoulos B."/>
            <person name="Baker S."/>
            <person name="Barry K."/>
            <person name="Bills G."/>
            <person name="Bluhm B."/>
            <person name="Cannon C."/>
            <person name="Castanera R."/>
            <person name="Culley D."/>
            <person name="Daum C."/>
            <person name="Ezra D."/>
            <person name="Gonzalez J."/>
            <person name="Henrissat B."/>
            <person name="Kuo A."/>
            <person name="Liang C."/>
            <person name="Lipzen A."/>
            <person name="Lutzoni F."/>
            <person name="Magnuson J."/>
            <person name="Mondo S."/>
            <person name="Nolan M."/>
            <person name="Ohm R."/>
            <person name="Pangilinan J."/>
            <person name="Park H.-J."/>
            <person name="Ramirez L."/>
            <person name="Alfaro M."/>
            <person name="Sun H."/>
            <person name="Tritt A."/>
            <person name="Yoshinaga Y."/>
            <person name="Zwiers L.-H."/>
            <person name="Turgeon B."/>
            <person name="Goodwin S."/>
            <person name="Spatafora J."/>
            <person name="Crous P."/>
            <person name="Grigoriev I."/>
        </authorList>
    </citation>
    <scope>NUCLEOTIDE SEQUENCE</scope>
    <source>
        <strain evidence="3">CBS 269.34</strain>
    </source>
</reference>
<keyword evidence="4" id="KW-1185">Reference proteome</keyword>
<feature type="compositionally biased region" description="Basic and acidic residues" evidence="2">
    <location>
        <begin position="1208"/>
        <end position="1218"/>
    </location>
</feature>
<dbReference type="Proteomes" id="UP000799750">
    <property type="component" value="Unassembled WGS sequence"/>
</dbReference>
<accession>A0A6A6QYK7</accession>
<feature type="region of interest" description="Disordered" evidence="2">
    <location>
        <begin position="1778"/>
        <end position="1857"/>
    </location>
</feature>
<feature type="compositionally biased region" description="Basic and acidic residues" evidence="2">
    <location>
        <begin position="1354"/>
        <end position="1370"/>
    </location>
</feature>
<sequence>MDYGQSSRGSQSNIPPSPPQIPGLGASNIPPGFNIFSISGNQAPTRNSPTTNVGGPSSPLRKITSIDNVRNILCRQPDNILREIFLLCGREASYLLRSTCKHLYHTRSAVSLEGQYYEPFTYADWKGLTQQQWQTGTDRRALLGLNRRPGQKQRGRQRWMDFKAAISKCDESRWSVRRIAVSHWMLLDDFRWIAKELPALEALDLSDLSDYVWYPEDTDDEYITPEDGYGFKSKKHSMSYKRERIIDDSYPPYWDEIERAIVDAGTWPVKLSEDDLSLLPELTDAEKARYRAEADPLYADVHNWVRDKARAETAGALLTSLSMKVLAQESSWDNQEPPIKAKVARVREAWKSDGQYQAPQKEGTYGLDDSITTEEPPDDSRLRALFRRKGPPPLFKRLKWLSLRNWADMRYHQLECYKSEPGQPWDDYTLRKSDMLRPTYGSWTFLSKCENLETLSIRGFYEPDDQKTTPSQVHWNICAFIDCLVENVSPTVSRLELRQSMEWLSLLLEHIVSTTNITKVGIDLGAWLQTYPLDAYSKYELEKPRPLNISAQVIAASVHNEINMEELRCERKHEAIVERNDFDRAKTAAQCLGRITRAFELWLAIRAFPLSPEIPDTREVDAQPLHYKNILWPNPSCTSVLSPLTLVEWFDAARRPVRMSEWGTKAQDMSATDFRPTFRLPIIFRWLHDNLDWQPIFDWTPLIEHTLPTHDPSPDLPTPAVPTPQQLASIKAYFDMLRDASIPLHLLLGNRPDHASTLYWGSPFLPTPWQTWLTTPFNLHLKPIAPLIQTLSIFYALADPLSTPTLSTIAARDPLLDTIPPSTLARRASPPGTSQQIMANKAPLAPPRHLRRSPYPVLHARNCPLAPPPGAIPFPLPHTKLAGGPDAAFPDTDPHDPHSLHALARAAAYEREALGWQRFWRAYALEFGALRALRIRMPKSFDNVSSWRLARLLEREVGWGMLLYFDERVWAADSTHPPLKGRGAQPVRTRPGLTFVRRSWVWDLSWLRGEKGKRRVRGVEFGVRGFGQGDWDVTEAEEVKEERKAQNRADNARRAEVGWLSPAERAARVRAQLARTTTAEVPLGRFGPVRASYVHGAEGVDADLDDPNGRRNTVTIDGIAFEATESQDTSHDETTDTESEPRPPQTHQRVTRLAPRESVQLGPQEDPLGLMDELERPEVSDMVVQTESGVRLFFSANPRGPASTAQADPRERHRRTEETNRITAEAARIEREVREKAEEERLQKILEEKRREFHEARRREEERLAAEKVRQAAEAQAAEERRQKEEEEAAWREAEWAREHMEQMKAEEAENRRIAAQLAEQNAEAARQARLAAEKAKADRELRAAQEAQEDEEQRAIEEEERMHAEEERLQQIREAEISWRRREEEERIRNEERRAREEEEARLEEDRIVRESKEAFEQFVEEHRDRGEDVRQGFLTRWAVSLEKWLASKQTKTVYVLIESEEQPLEHQPQQPPAPQASLSSHDSSSSTGTSTPQEPSPTRQSPSNHHSPPASPQLPVSEMETKDIVQEANQAEENITAEEVEVIRRTSEEITPRSRRRSSNLTKLVQKTQEAEEKLEKAKSELEQIKLRNPVHNTTAAKATDTTEQVTHTADQVKATVKEVKTAAELAEEAAERLREEQALMVYRVRAIVANDQVATATNEDERRKFEGFARKEARGLKWVHEIIREKRRRSSEIRRLFGPPLEEEESVIDLLEIPPMKKEIENESALQKKTEPSESIYDKQTVKELRALMKERQIPQTGLSRKAQIVEALKEADMAADAEGGVKANQGVKRTHEDNLQEEEEAQPKATKARALPATAKRRKKAKTEDAEYTPEPEARRPPRRSARIRESSVKAED</sequence>
<organism evidence="3 4">
    <name type="scientific">Lophium mytilinum</name>
    <dbReference type="NCBI Taxonomy" id="390894"/>
    <lineage>
        <taxon>Eukaryota</taxon>
        <taxon>Fungi</taxon>
        <taxon>Dikarya</taxon>
        <taxon>Ascomycota</taxon>
        <taxon>Pezizomycotina</taxon>
        <taxon>Dothideomycetes</taxon>
        <taxon>Pleosporomycetidae</taxon>
        <taxon>Mytilinidiales</taxon>
        <taxon>Mytilinidiaceae</taxon>
        <taxon>Lophium</taxon>
    </lineage>
</organism>
<feature type="region of interest" description="Disordered" evidence="2">
    <location>
        <begin position="37"/>
        <end position="59"/>
    </location>
</feature>
<feature type="region of interest" description="Disordered" evidence="2">
    <location>
        <begin position="1271"/>
        <end position="1291"/>
    </location>
</feature>
<feature type="region of interest" description="Disordered" evidence="2">
    <location>
        <begin position="1382"/>
        <end position="1407"/>
    </location>
</feature>
<evidence type="ECO:0000256" key="1">
    <source>
        <dbReference type="SAM" id="Coils"/>
    </source>
</evidence>
<feature type="coiled-coil region" evidence="1">
    <location>
        <begin position="1523"/>
        <end position="1642"/>
    </location>
</feature>
<dbReference type="InterPro" id="IPR036361">
    <property type="entry name" value="SAP_dom_sf"/>
</dbReference>
<gene>
    <name evidence="3" type="ORF">BU16DRAFT_580190</name>
</gene>
<name>A0A6A6QYK7_9PEZI</name>
<feature type="region of interest" description="Disordered" evidence="2">
    <location>
        <begin position="352"/>
        <end position="377"/>
    </location>
</feature>
<feature type="compositionally biased region" description="Basic and acidic residues" evidence="2">
    <location>
        <begin position="1847"/>
        <end position="1857"/>
    </location>
</feature>
<evidence type="ECO:0000313" key="4">
    <source>
        <dbReference type="Proteomes" id="UP000799750"/>
    </source>
</evidence>
<evidence type="ECO:0008006" key="5">
    <source>
        <dbReference type="Google" id="ProtNLM"/>
    </source>
</evidence>
<protein>
    <recommendedName>
        <fullName evidence="5">SAP domain-containing protein</fullName>
    </recommendedName>
</protein>
<evidence type="ECO:0000256" key="2">
    <source>
        <dbReference type="SAM" id="MobiDB-lite"/>
    </source>
</evidence>
<proteinExistence type="predicted"/>
<feature type="region of interest" description="Disordered" evidence="2">
    <location>
        <begin position="1194"/>
        <end position="1218"/>
    </location>
</feature>
<evidence type="ECO:0000313" key="3">
    <source>
        <dbReference type="EMBL" id="KAF2497535.1"/>
    </source>
</evidence>
<feature type="region of interest" description="Disordered" evidence="2">
    <location>
        <begin position="1120"/>
        <end position="1167"/>
    </location>
</feature>
<feature type="compositionally biased region" description="Polar residues" evidence="2">
    <location>
        <begin position="37"/>
        <end position="55"/>
    </location>
</feature>
<keyword evidence="1" id="KW-0175">Coiled coil</keyword>
<feature type="region of interest" description="Disordered" evidence="2">
    <location>
        <begin position="1"/>
        <end position="25"/>
    </location>
</feature>
<feature type="compositionally biased region" description="Low complexity" evidence="2">
    <location>
        <begin position="1477"/>
        <end position="1510"/>
    </location>
</feature>
<dbReference type="Gene3D" id="1.10.720.30">
    <property type="entry name" value="SAP domain"/>
    <property type="match status" value="1"/>
</dbReference>
<dbReference type="EMBL" id="MU004186">
    <property type="protein sequence ID" value="KAF2497535.1"/>
    <property type="molecule type" value="Genomic_DNA"/>
</dbReference>
<feature type="region of interest" description="Disordered" evidence="2">
    <location>
        <begin position="1337"/>
        <end position="1370"/>
    </location>
</feature>